<feature type="domain" description="HTH arsR-type" evidence="4">
    <location>
        <begin position="23"/>
        <end position="120"/>
    </location>
</feature>
<dbReference type="PRINTS" id="PR00778">
    <property type="entry name" value="HTHARSR"/>
</dbReference>
<dbReference type="CDD" id="cd00090">
    <property type="entry name" value="HTH_ARSR"/>
    <property type="match status" value="1"/>
</dbReference>
<dbReference type="InterPro" id="IPR001845">
    <property type="entry name" value="HTH_ArsR_DNA-bd_dom"/>
</dbReference>
<dbReference type="InterPro" id="IPR036390">
    <property type="entry name" value="WH_DNA-bd_sf"/>
</dbReference>
<evidence type="ECO:0000256" key="2">
    <source>
        <dbReference type="ARBA" id="ARBA00023125"/>
    </source>
</evidence>
<dbReference type="InterPro" id="IPR011991">
    <property type="entry name" value="ArsR-like_HTH"/>
</dbReference>
<name>A0A0N0MDK6_9PROT</name>
<keyword evidence="3" id="KW-0804">Transcription</keyword>
<dbReference type="AlphaFoldDB" id="A0A0N0MDK6"/>
<dbReference type="EMBL" id="JUFX02000246">
    <property type="protein sequence ID" value="KPH85376.1"/>
    <property type="molecule type" value="Genomic_DNA"/>
</dbReference>
<dbReference type="GO" id="GO:0003677">
    <property type="term" value="F:DNA binding"/>
    <property type="evidence" value="ECO:0007669"/>
    <property type="project" value="UniProtKB-KW"/>
</dbReference>
<dbReference type="InterPro" id="IPR036388">
    <property type="entry name" value="WH-like_DNA-bd_sf"/>
</dbReference>
<dbReference type="GO" id="GO:0003700">
    <property type="term" value="F:DNA-binding transcription factor activity"/>
    <property type="evidence" value="ECO:0007669"/>
    <property type="project" value="InterPro"/>
</dbReference>
<dbReference type="SMART" id="SM00418">
    <property type="entry name" value="HTH_ARSR"/>
    <property type="match status" value="1"/>
</dbReference>
<evidence type="ECO:0000256" key="1">
    <source>
        <dbReference type="ARBA" id="ARBA00023015"/>
    </source>
</evidence>
<dbReference type="Pfam" id="PF12840">
    <property type="entry name" value="HTH_20"/>
    <property type="match status" value="1"/>
</dbReference>
<evidence type="ECO:0000313" key="6">
    <source>
        <dbReference type="Proteomes" id="UP000031553"/>
    </source>
</evidence>
<comment type="caution">
    <text evidence="5">The sequence shown here is derived from an EMBL/GenBank/DDBJ whole genome shotgun (WGS) entry which is preliminary data.</text>
</comment>
<reference evidence="5 6" key="1">
    <citation type="submission" date="2015-07" db="EMBL/GenBank/DDBJ databases">
        <title>Draft Genome Sequence of Komagataeibacter intermedius Strain AF2, Isolated from Kombucha Tea.</title>
        <authorList>
            <person name="Santos R.A."/>
            <person name="Berretta A.A."/>
            <person name="Barud H.S."/>
            <person name="Ribeiro S.J."/>
            <person name="Gonzalez-Garcia L.N."/>
            <person name="Zucchi T.D."/>
            <person name="Goldman G.H."/>
            <person name="Riano-Pachon D.M."/>
        </authorList>
    </citation>
    <scope>NUCLEOTIDE SEQUENCE [LARGE SCALE GENOMIC DNA]</scope>
    <source>
        <strain evidence="5 6">AF2</strain>
    </source>
</reference>
<sequence>MHERTPPPRARTGIDIILYIHNQRYMDMESALAALSALSQSTRLAIFRLLVRHEPDGLPAGDVARHLDMPQNTISTHLAILTRAGLLSAQRHSRQIVYRACLSRLQDLMLFLVRDCCAGSPELCAPLIATLSSCCPSPESCS</sequence>
<accession>A0A0N0MDK6</accession>
<organism evidence="5 6">
    <name type="scientific">Komagataeibacter intermedius AF2</name>
    <dbReference type="NCBI Taxonomy" id="1458464"/>
    <lineage>
        <taxon>Bacteria</taxon>
        <taxon>Pseudomonadati</taxon>
        <taxon>Pseudomonadota</taxon>
        <taxon>Alphaproteobacteria</taxon>
        <taxon>Acetobacterales</taxon>
        <taxon>Acetobacteraceae</taxon>
        <taxon>Komagataeibacter</taxon>
    </lineage>
</organism>
<gene>
    <name evidence="5" type="ORF">GLUCOINTEAF2_0203461</name>
</gene>
<evidence type="ECO:0000313" key="5">
    <source>
        <dbReference type="EMBL" id="KPH85376.1"/>
    </source>
</evidence>
<evidence type="ECO:0000259" key="4">
    <source>
        <dbReference type="PROSITE" id="PS50987"/>
    </source>
</evidence>
<protein>
    <submittedName>
        <fullName evidence="5">ArsR family transcriptional regulator</fullName>
    </submittedName>
</protein>
<evidence type="ECO:0000256" key="3">
    <source>
        <dbReference type="ARBA" id="ARBA00023163"/>
    </source>
</evidence>
<dbReference type="PANTHER" id="PTHR43132">
    <property type="entry name" value="ARSENICAL RESISTANCE OPERON REPRESSOR ARSR-RELATED"/>
    <property type="match status" value="1"/>
</dbReference>
<keyword evidence="1" id="KW-0805">Transcription regulation</keyword>
<dbReference type="InterPro" id="IPR051011">
    <property type="entry name" value="Metal_resp_trans_reg"/>
</dbReference>
<proteinExistence type="predicted"/>
<dbReference type="PANTHER" id="PTHR43132:SF2">
    <property type="entry name" value="ARSENICAL RESISTANCE OPERON REPRESSOR ARSR-RELATED"/>
    <property type="match status" value="1"/>
</dbReference>
<dbReference type="Gene3D" id="1.10.10.10">
    <property type="entry name" value="Winged helix-like DNA-binding domain superfamily/Winged helix DNA-binding domain"/>
    <property type="match status" value="1"/>
</dbReference>
<dbReference type="Proteomes" id="UP000031553">
    <property type="component" value="Unassembled WGS sequence"/>
</dbReference>
<dbReference type="PROSITE" id="PS50987">
    <property type="entry name" value="HTH_ARSR_2"/>
    <property type="match status" value="1"/>
</dbReference>
<keyword evidence="2" id="KW-0238">DNA-binding</keyword>
<dbReference type="NCBIfam" id="NF033788">
    <property type="entry name" value="HTH_metalloreg"/>
    <property type="match status" value="1"/>
</dbReference>
<dbReference type="SUPFAM" id="SSF46785">
    <property type="entry name" value="Winged helix' DNA-binding domain"/>
    <property type="match status" value="1"/>
</dbReference>